<keyword evidence="3" id="KW-1185">Reference proteome</keyword>
<evidence type="ECO:0000313" key="3">
    <source>
        <dbReference type="Proteomes" id="UP001549363"/>
    </source>
</evidence>
<evidence type="ECO:0000259" key="1">
    <source>
        <dbReference type="PROSITE" id="PS51186"/>
    </source>
</evidence>
<dbReference type="EMBL" id="JBEPSB010000006">
    <property type="protein sequence ID" value="MET4560626.1"/>
    <property type="molecule type" value="Genomic_DNA"/>
</dbReference>
<dbReference type="CDD" id="cd20292">
    <property type="entry name" value="cupin_QdtA-like"/>
    <property type="match status" value="1"/>
</dbReference>
<dbReference type="Gene3D" id="2.60.120.10">
    <property type="entry name" value="Jelly Rolls"/>
    <property type="match status" value="1"/>
</dbReference>
<sequence>MKNDLIDFQAIGDERGYLVSFEAKRNIPFDIKRVYYIYGMNDKPRGFHAHKKLQQFLVCVSGSCKVLLDNGQDKKEYVLNQRNQGLIVKEMIWHEMYEFSEDCVLMVLASDFYDESDYIRQYEVFKSLIERETLEFREYDRATLECSYSWLNDPEIKFLTMTPDFTKESQENWFVSLKNINNYYIKSIYLDNEPIGALGIKNINENCGEYWGYIAEKKFWGKGYGKYLLDYAIRYAMNINLTYLYLRVVKDNIRAIKLYEKIGFVHQFEKDNVCYMIYKL</sequence>
<dbReference type="Proteomes" id="UP001549363">
    <property type="component" value="Unassembled WGS sequence"/>
</dbReference>
<accession>A0ABV2PI47</accession>
<dbReference type="RefSeq" id="WP_107923634.1">
    <property type="nucleotide sequence ID" value="NZ_CP073713.1"/>
</dbReference>
<comment type="caution">
    <text evidence="2">The sequence shown here is derived from an EMBL/GenBank/DDBJ whole genome shotgun (WGS) entry which is preliminary data.</text>
</comment>
<dbReference type="InterPro" id="IPR014710">
    <property type="entry name" value="RmlC-like_jellyroll"/>
</dbReference>
<dbReference type="PANTHER" id="PTHR43415:SF3">
    <property type="entry name" value="GNAT-FAMILY ACETYLTRANSFERASE"/>
    <property type="match status" value="1"/>
</dbReference>
<dbReference type="SUPFAM" id="SSF55729">
    <property type="entry name" value="Acyl-CoA N-acyltransferases (Nat)"/>
    <property type="match status" value="1"/>
</dbReference>
<reference evidence="2 3" key="1">
    <citation type="submission" date="2024-06" db="EMBL/GenBank/DDBJ databases">
        <title>Sorghum-associated microbial communities from plants grown in Nebraska, USA.</title>
        <authorList>
            <person name="Schachtman D."/>
        </authorList>
    </citation>
    <scope>NUCLEOTIDE SEQUENCE [LARGE SCALE GENOMIC DNA]</scope>
    <source>
        <strain evidence="2 3">736</strain>
    </source>
</reference>
<dbReference type="Gene3D" id="3.40.630.30">
    <property type="match status" value="1"/>
</dbReference>
<dbReference type="Pfam" id="PF05523">
    <property type="entry name" value="FdtA"/>
    <property type="match status" value="1"/>
</dbReference>
<dbReference type="Pfam" id="PF00583">
    <property type="entry name" value="Acetyltransf_1"/>
    <property type="match status" value="1"/>
</dbReference>
<name>A0ABV2PI47_9BACI</name>
<organism evidence="2 3">
    <name type="scientific">Lysinibacillus parviboronicapiens</name>
    <dbReference type="NCBI Taxonomy" id="436516"/>
    <lineage>
        <taxon>Bacteria</taxon>
        <taxon>Bacillati</taxon>
        <taxon>Bacillota</taxon>
        <taxon>Bacilli</taxon>
        <taxon>Bacillales</taxon>
        <taxon>Bacillaceae</taxon>
        <taxon>Lysinibacillus</taxon>
    </lineage>
</organism>
<dbReference type="CDD" id="cd04301">
    <property type="entry name" value="NAT_SF"/>
    <property type="match status" value="1"/>
</dbReference>
<dbReference type="PROSITE" id="PS51186">
    <property type="entry name" value="GNAT"/>
    <property type="match status" value="1"/>
</dbReference>
<feature type="domain" description="N-acetyltransferase" evidence="1">
    <location>
        <begin position="134"/>
        <end position="280"/>
    </location>
</feature>
<protein>
    <submittedName>
        <fullName evidence="2">RimJ/RimL family protein N-acetyltransferase</fullName>
    </submittedName>
</protein>
<gene>
    <name evidence="2" type="ORF">ABIA69_001770</name>
</gene>
<dbReference type="PANTHER" id="PTHR43415">
    <property type="entry name" value="SPERMIDINE N(1)-ACETYLTRANSFERASE"/>
    <property type="match status" value="1"/>
</dbReference>
<dbReference type="InterPro" id="IPR016181">
    <property type="entry name" value="Acyl_CoA_acyltransferase"/>
</dbReference>
<dbReference type="InterPro" id="IPR008894">
    <property type="entry name" value="QdtA_cupin_dom"/>
</dbReference>
<proteinExistence type="predicted"/>
<dbReference type="InterPro" id="IPR011051">
    <property type="entry name" value="RmlC_Cupin_sf"/>
</dbReference>
<dbReference type="InterPro" id="IPR000182">
    <property type="entry name" value="GNAT_dom"/>
</dbReference>
<dbReference type="SUPFAM" id="SSF51182">
    <property type="entry name" value="RmlC-like cupins"/>
    <property type="match status" value="1"/>
</dbReference>
<evidence type="ECO:0000313" key="2">
    <source>
        <dbReference type="EMBL" id="MET4560626.1"/>
    </source>
</evidence>